<dbReference type="InterPro" id="IPR002591">
    <property type="entry name" value="Phosphodiest/P_Trfase"/>
</dbReference>
<dbReference type="EMBL" id="CP001643">
    <property type="protein sequence ID" value="ACU86714.1"/>
    <property type="molecule type" value="Genomic_DNA"/>
</dbReference>
<dbReference type="PATRIC" id="fig|446465.5.peg.2918"/>
<protein>
    <submittedName>
        <fullName evidence="1">Uncharacterized AP superfamily protein</fullName>
    </submittedName>
</protein>
<evidence type="ECO:0000313" key="1">
    <source>
        <dbReference type="EMBL" id="ACU86714.1"/>
    </source>
</evidence>
<dbReference type="GO" id="GO:0016787">
    <property type="term" value="F:hydrolase activity"/>
    <property type="evidence" value="ECO:0007669"/>
    <property type="project" value="UniProtKB-ARBA"/>
</dbReference>
<dbReference type="SUPFAM" id="SSF53649">
    <property type="entry name" value="Alkaline phosphatase-like"/>
    <property type="match status" value="1"/>
</dbReference>
<dbReference type="KEGG" id="bfa:Bfae_29530"/>
<organism evidence="1 2">
    <name type="scientific">Brachybacterium faecium (strain ATCC 43885 / DSM 4810 / JCM 11609 / LMG 19847 / NBRC 14762 / NCIMB 9860 / 6-10)</name>
    <dbReference type="NCBI Taxonomy" id="446465"/>
    <lineage>
        <taxon>Bacteria</taxon>
        <taxon>Bacillati</taxon>
        <taxon>Actinomycetota</taxon>
        <taxon>Actinomycetes</taxon>
        <taxon>Micrococcales</taxon>
        <taxon>Dermabacteraceae</taxon>
        <taxon>Brachybacterium</taxon>
    </lineage>
</organism>
<gene>
    <name evidence="1" type="ordered locus">Bfae_29530</name>
</gene>
<dbReference type="Pfam" id="PF01663">
    <property type="entry name" value="Phosphodiest"/>
    <property type="match status" value="2"/>
</dbReference>
<reference evidence="1 2" key="1">
    <citation type="journal article" date="2009" name="Stand. Genomic Sci.">
        <title>Complete genome sequence of Brachybacterium faecium type strain (Schefferle 6-10).</title>
        <authorList>
            <person name="Lapidus A."/>
            <person name="Pukall R."/>
            <person name="Labuttii K."/>
            <person name="Copeland A."/>
            <person name="Del Rio T.G."/>
            <person name="Nolan M."/>
            <person name="Chen F."/>
            <person name="Lucas S."/>
            <person name="Tice H."/>
            <person name="Cheng J.F."/>
            <person name="Bruce D."/>
            <person name="Goodwin L."/>
            <person name="Pitluck S."/>
            <person name="Rohde M."/>
            <person name="Goker M."/>
            <person name="Pati A."/>
            <person name="Ivanova N."/>
            <person name="Mavrommatis K."/>
            <person name="Chen A."/>
            <person name="Palaniappan K."/>
            <person name="D'haeseleer P."/>
            <person name="Chain P."/>
            <person name="Bristow J."/>
            <person name="Eisen J.A."/>
            <person name="Markowitz V."/>
            <person name="Hugenholtz P."/>
            <person name="Kyrpides N.C."/>
            <person name="Klenk H.P."/>
        </authorList>
    </citation>
    <scope>NUCLEOTIDE SEQUENCE [LARGE SCALE GENOMIC DNA]</scope>
    <source>
        <strain evidence="2">ATCC 43885 / DSM 4810 / JCM 11609 / LMG 19847 / NBRC 14762 / NCIMB 9860 / 6-10</strain>
    </source>
</reference>
<dbReference type="STRING" id="446465.Bfae_29530"/>
<dbReference type="HOGENOM" id="CLU_068063_0_0_11"/>
<dbReference type="Gene3D" id="3.40.720.10">
    <property type="entry name" value="Alkaline Phosphatase, subunit A"/>
    <property type="match status" value="2"/>
</dbReference>
<dbReference type="AlphaFoldDB" id="C7MA44"/>
<dbReference type="PANTHER" id="PTHR10151:SF120">
    <property type="entry name" value="BIS(5'-ADENOSYL)-TRIPHOSPHATASE"/>
    <property type="match status" value="1"/>
</dbReference>
<name>C7MA44_BRAFD</name>
<evidence type="ECO:0000313" key="2">
    <source>
        <dbReference type="Proteomes" id="UP000001919"/>
    </source>
</evidence>
<dbReference type="OrthoDB" id="1956004at2"/>
<dbReference type="InterPro" id="IPR017850">
    <property type="entry name" value="Alkaline_phosphatase_core_sf"/>
</dbReference>
<dbReference type="eggNOG" id="COG1524">
    <property type="taxonomic scope" value="Bacteria"/>
</dbReference>
<dbReference type="PANTHER" id="PTHR10151">
    <property type="entry name" value="ECTONUCLEOTIDE PYROPHOSPHATASE/PHOSPHODIESTERASE"/>
    <property type="match status" value="1"/>
</dbReference>
<sequence length="287" mass="30485">MTETQHRTPHVLVMGWDGVRDDVRRAARTPHLDRLATRGFESTVRVHEKNRTISGPVWSTIATGVHADQHGVVDNDFRSHRFAEHPDVLSRVRAAGPGATTFAAAPWAPLVTTDSGGPLFPGGHHLELGGQDPLAALAACDEAVTGRVAQELLTADHAAVFSHHDLPDGVGHHEGVTDAYRAAVETCDAQLRVLLAAIEARPHRESEDWTVIVVTDHGHTETGGHGGDSEDERLAWIVAAGPGIDSDSGRGVDHADVMAHALTALGIEIDLGTIAGRPFGARAETGR</sequence>
<keyword evidence="2" id="KW-1185">Reference proteome</keyword>
<accession>C7MA44</accession>
<dbReference type="Proteomes" id="UP000001919">
    <property type="component" value="Chromosome"/>
</dbReference>
<proteinExistence type="predicted"/>